<dbReference type="Pfam" id="PF14661">
    <property type="entry name" value="HAUS6_N"/>
    <property type="match status" value="1"/>
</dbReference>
<dbReference type="EMBL" id="VXAU01002916">
    <property type="protein sequence ID" value="NXK91615.1"/>
    <property type="molecule type" value="Genomic_DNA"/>
</dbReference>
<dbReference type="InterPro" id="IPR028163">
    <property type="entry name" value="HAUS_6_N"/>
</dbReference>
<evidence type="ECO:0000259" key="1">
    <source>
        <dbReference type="Pfam" id="PF14661"/>
    </source>
</evidence>
<keyword evidence="3" id="KW-1185">Reference proteome</keyword>
<dbReference type="Proteomes" id="UP000520463">
    <property type="component" value="Unassembled WGS sequence"/>
</dbReference>
<gene>
    <name evidence="2" type="primary">Haus6_0</name>
    <name evidence="2" type="ORF">FORRUF_R14832</name>
</gene>
<sequence>GAKFVRIIYQFARYVMTEDMKKLSAGTSTPFTEAVSLRPEDMYIAETRHRVGYNKLLQVLQKEDFVIQEYGKK</sequence>
<comment type="caution">
    <text evidence="2">The sequence shown here is derived from an EMBL/GenBank/DDBJ whole genome shotgun (WGS) entry which is preliminary data.</text>
</comment>
<name>A0A7L0NF74_9PASS</name>
<dbReference type="AlphaFoldDB" id="A0A7L0NF74"/>
<dbReference type="OrthoDB" id="5575722at2759"/>
<feature type="non-terminal residue" evidence="2">
    <location>
        <position position="73"/>
    </location>
</feature>
<feature type="non-terminal residue" evidence="2">
    <location>
        <position position="1"/>
    </location>
</feature>
<organism evidence="2 3">
    <name type="scientific">Formicarius rufipectus</name>
    <dbReference type="NCBI Taxonomy" id="1118560"/>
    <lineage>
        <taxon>Eukaryota</taxon>
        <taxon>Metazoa</taxon>
        <taxon>Chordata</taxon>
        <taxon>Craniata</taxon>
        <taxon>Vertebrata</taxon>
        <taxon>Euteleostomi</taxon>
        <taxon>Archelosauria</taxon>
        <taxon>Archosauria</taxon>
        <taxon>Dinosauria</taxon>
        <taxon>Saurischia</taxon>
        <taxon>Theropoda</taxon>
        <taxon>Coelurosauria</taxon>
        <taxon>Aves</taxon>
        <taxon>Neognathae</taxon>
        <taxon>Neoaves</taxon>
        <taxon>Telluraves</taxon>
        <taxon>Australaves</taxon>
        <taxon>Passeriformes</taxon>
        <taxon>Formicariidae</taxon>
        <taxon>Formicarius</taxon>
    </lineage>
</organism>
<feature type="domain" description="HAUS augmin-like complex subunit 6 N-terminal" evidence="1">
    <location>
        <begin position="1"/>
        <end position="72"/>
    </location>
</feature>
<proteinExistence type="predicted"/>
<reference evidence="2 3" key="1">
    <citation type="submission" date="2019-09" db="EMBL/GenBank/DDBJ databases">
        <title>Bird 10,000 Genomes (B10K) Project - Family phase.</title>
        <authorList>
            <person name="Zhang G."/>
        </authorList>
    </citation>
    <scope>NUCLEOTIDE SEQUENCE [LARGE SCALE GENOMIC DNA]</scope>
    <source>
        <strain evidence="2">B10K-DU-001-43</strain>
        <tissue evidence="2">Muscle</tissue>
    </source>
</reference>
<evidence type="ECO:0000313" key="3">
    <source>
        <dbReference type="Proteomes" id="UP000520463"/>
    </source>
</evidence>
<evidence type="ECO:0000313" key="2">
    <source>
        <dbReference type="EMBL" id="NXK91615.1"/>
    </source>
</evidence>
<protein>
    <submittedName>
        <fullName evidence="2">HAUS6 protein</fullName>
    </submittedName>
</protein>
<accession>A0A7L0NF74</accession>